<evidence type="ECO:0000256" key="6">
    <source>
        <dbReference type="ARBA" id="ARBA00022679"/>
    </source>
</evidence>
<evidence type="ECO:0000256" key="1">
    <source>
        <dbReference type="ARBA" id="ARBA00000642"/>
    </source>
</evidence>
<dbReference type="GO" id="GO:0004618">
    <property type="term" value="F:phosphoglycerate kinase activity"/>
    <property type="evidence" value="ECO:0007669"/>
    <property type="project" value="UniProtKB-EC"/>
</dbReference>
<dbReference type="GO" id="GO:0005829">
    <property type="term" value="C:cytosol"/>
    <property type="evidence" value="ECO:0007669"/>
    <property type="project" value="TreeGrafter"/>
</dbReference>
<dbReference type="InterPro" id="IPR036043">
    <property type="entry name" value="Phosphoglycerate_kinase_sf"/>
</dbReference>
<evidence type="ECO:0000256" key="8">
    <source>
        <dbReference type="ARBA" id="ARBA00022777"/>
    </source>
</evidence>
<dbReference type="EC" id="2.7.2.3" evidence="5 13"/>
<feature type="binding site" evidence="12">
    <location>
        <position position="197"/>
    </location>
    <ligand>
        <name>ATP</name>
        <dbReference type="ChEBI" id="CHEBI:30616"/>
    </ligand>
</feature>
<evidence type="ECO:0000256" key="10">
    <source>
        <dbReference type="ARBA" id="ARBA00022842"/>
    </source>
</evidence>
<dbReference type="PANTHER" id="PTHR11406">
    <property type="entry name" value="PHOSPHOGLYCERATE KINASE"/>
    <property type="match status" value="1"/>
</dbReference>
<comment type="catalytic activity">
    <reaction evidence="1 13">
        <text>(2R)-3-phosphoglycerate + ATP = (2R)-3-phospho-glyceroyl phosphate + ADP</text>
        <dbReference type="Rhea" id="RHEA:14801"/>
        <dbReference type="ChEBI" id="CHEBI:30616"/>
        <dbReference type="ChEBI" id="CHEBI:57604"/>
        <dbReference type="ChEBI" id="CHEBI:58272"/>
        <dbReference type="ChEBI" id="CHEBI:456216"/>
        <dbReference type="EC" id="2.7.2.3"/>
    </reaction>
</comment>
<accession>M1JJ24</accession>
<evidence type="ECO:0000256" key="5">
    <source>
        <dbReference type="ARBA" id="ARBA00013061"/>
    </source>
</evidence>
<comment type="pathway">
    <text evidence="3">Carbohydrate degradation; glycolysis; pyruvate from D-glyceraldehyde 3-phosphate: step 2/5.</text>
</comment>
<dbReference type="GO" id="GO:0006096">
    <property type="term" value="P:glycolytic process"/>
    <property type="evidence" value="ECO:0007669"/>
    <property type="project" value="UniProtKB-KW"/>
</dbReference>
<dbReference type="VEuPathDB" id="MicrosporidiaDB:AEWQ_050260"/>
<keyword evidence="10" id="KW-0460">Magnesium</keyword>
<keyword evidence="6 13" id="KW-0808">Transferase</keyword>
<dbReference type="VEuPathDB" id="MicrosporidiaDB:AEWD_050260"/>
<evidence type="ECO:0000256" key="12">
    <source>
        <dbReference type="PIRSR" id="PIRSR000724-2"/>
    </source>
</evidence>
<evidence type="ECO:0000256" key="3">
    <source>
        <dbReference type="ARBA" id="ARBA00004838"/>
    </source>
</evidence>
<sequence length="388" mass="42997">MKTISNAEIEGKRVFLRVDFNVPILDSVVLNDFKITSVLPTIRLLHSRNPRRVIIGSHLGRPKGKYSKELSLRPVYSVLKARLWEELGVELDFCDLWDVGNVQSPWILLENLRFYSAEEDAGDKDAVDQYRNVFVDNMDVAVIDAFGCLHRECGSIQRTGLPSFSGLLVQKELNFTKEIMEERVDLMILGGKKVSDKIKLLESLGQKTGSLFVTGGLAFPFIRYILGKEVGKSIGESVSEEEVKRIHKICEEHKTRIILPSDFTVVCNDSVQTTSNIPPEGSAMDIGPETIEMLRREVSKAKAVFWNGPPGMYEEQSFSRGTEALVSALESLKGEGKKSFCGGGETAGAIRLFGSYDAFTYVSTGGGVLMKLMGGKRLPGLDFLSMQP</sequence>
<protein>
    <recommendedName>
        <fullName evidence="5 13">Phosphoglycerate kinase</fullName>
        <ecNumber evidence="5 13">2.7.2.3</ecNumber>
    </recommendedName>
</protein>
<keyword evidence="7" id="KW-0547">Nucleotide-binding</keyword>
<proteinExistence type="inferred from homology"/>
<dbReference type="PIRSF" id="PIRSF000724">
    <property type="entry name" value="Pgk"/>
    <property type="match status" value="1"/>
</dbReference>
<evidence type="ECO:0000256" key="14">
    <source>
        <dbReference type="RuleBase" id="RU000696"/>
    </source>
</evidence>
<dbReference type="InterPro" id="IPR015824">
    <property type="entry name" value="Phosphoglycerate_kinase_N"/>
</dbReference>
<dbReference type="FunFam" id="3.40.50.1260:FF:000031">
    <property type="entry name" value="Phosphoglycerate kinase 1"/>
    <property type="match status" value="1"/>
</dbReference>
<dbReference type="VEuPathDB" id="MicrosporidiaDB:ECU05_0320"/>
<dbReference type="InterPro" id="IPR001576">
    <property type="entry name" value="Phosphoglycerate_kinase"/>
</dbReference>
<comment type="subunit">
    <text evidence="14">Monomer.</text>
</comment>
<keyword evidence="11" id="KW-0324">Glycolysis</keyword>
<keyword evidence="8 13" id="KW-0418">Kinase</keyword>
<evidence type="ECO:0000256" key="11">
    <source>
        <dbReference type="ARBA" id="ARBA00023152"/>
    </source>
</evidence>
<gene>
    <name evidence="15" type="ORF">ECU05_0320</name>
</gene>
<evidence type="ECO:0000313" key="15">
    <source>
        <dbReference type="EMBL" id="AGE95399.1"/>
    </source>
</evidence>
<dbReference type="InterPro" id="IPR015911">
    <property type="entry name" value="Phosphoglycerate_kinase_CS"/>
</dbReference>
<dbReference type="PROSITE" id="PS00111">
    <property type="entry name" value="PGLYCERATE_KINASE"/>
    <property type="match status" value="1"/>
</dbReference>
<feature type="binding site" evidence="12">
    <location>
        <position position="314"/>
    </location>
    <ligand>
        <name>ATP</name>
        <dbReference type="ChEBI" id="CHEBI:30616"/>
    </ligand>
</feature>
<organism evidence="15">
    <name type="scientific">Encephalitozoon cuniculi</name>
    <name type="common">Microsporidian parasite</name>
    <dbReference type="NCBI Taxonomy" id="6035"/>
    <lineage>
        <taxon>Eukaryota</taxon>
        <taxon>Fungi</taxon>
        <taxon>Fungi incertae sedis</taxon>
        <taxon>Microsporidia</taxon>
        <taxon>Unikaryonidae</taxon>
        <taxon>Encephalitozoon</taxon>
    </lineage>
</organism>
<dbReference type="PANTHER" id="PTHR11406:SF23">
    <property type="entry name" value="PHOSPHOGLYCERATE KINASE 1, CHLOROPLASTIC-RELATED"/>
    <property type="match status" value="1"/>
</dbReference>
<dbReference type="GO" id="GO:0006094">
    <property type="term" value="P:gluconeogenesis"/>
    <property type="evidence" value="ECO:0007669"/>
    <property type="project" value="TreeGrafter"/>
</dbReference>
<dbReference type="GO" id="GO:0043531">
    <property type="term" value="F:ADP binding"/>
    <property type="evidence" value="ECO:0007669"/>
    <property type="project" value="TreeGrafter"/>
</dbReference>
<dbReference type="VEuPathDB" id="MicrosporidiaDB:AEWR_050260"/>
<evidence type="ECO:0000256" key="9">
    <source>
        <dbReference type="ARBA" id="ARBA00022840"/>
    </source>
</evidence>
<evidence type="ECO:0000256" key="2">
    <source>
        <dbReference type="ARBA" id="ARBA00001946"/>
    </source>
</evidence>
<comment type="cofactor">
    <cofactor evidence="2">
        <name>Mg(2+)</name>
        <dbReference type="ChEBI" id="CHEBI:18420"/>
    </cofactor>
</comment>
<dbReference type="VEuPathDB" id="MicrosporidiaDB:M970_050260"/>
<dbReference type="GO" id="GO:0005524">
    <property type="term" value="F:ATP binding"/>
    <property type="evidence" value="ECO:0007669"/>
    <property type="project" value="UniProtKB-KW"/>
</dbReference>
<dbReference type="PRINTS" id="PR00477">
    <property type="entry name" value="PHGLYCKINASE"/>
</dbReference>
<evidence type="ECO:0000256" key="4">
    <source>
        <dbReference type="ARBA" id="ARBA00008982"/>
    </source>
</evidence>
<comment type="similarity">
    <text evidence="4 13">Belongs to the phosphoglycerate kinase family.</text>
</comment>
<dbReference type="EMBL" id="KC513607">
    <property type="protein sequence ID" value="AGE95399.1"/>
    <property type="molecule type" value="Genomic_DNA"/>
</dbReference>
<reference evidence="15" key="1">
    <citation type="journal article" date="2013" name="Eukaryot. Cell">
        <title>Extremely Reduced Levels of Heterozygosity in the Vertebrate Pathogen Encephalitozoon cuniculi.</title>
        <authorList>
            <person name="Selman M."/>
            <person name="Sak B."/>
            <person name="Kvac M."/>
            <person name="Farinelli L."/>
            <person name="Weiss L.M."/>
            <person name="Corradi N."/>
        </authorList>
    </citation>
    <scope>NUCLEOTIDE SEQUENCE</scope>
</reference>
<dbReference type="Gene3D" id="3.40.50.1260">
    <property type="entry name" value="Phosphoglycerate kinase, N-terminal domain"/>
    <property type="match status" value="2"/>
</dbReference>
<dbReference type="Pfam" id="PF00162">
    <property type="entry name" value="PGK"/>
    <property type="match status" value="1"/>
</dbReference>
<keyword evidence="9 12" id="KW-0067">ATP-binding</keyword>
<evidence type="ECO:0000256" key="13">
    <source>
        <dbReference type="RuleBase" id="RU000532"/>
    </source>
</evidence>
<dbReference type="AlphaFoldDB" id="M1JJ24"/>
<name>M1JJ24_ENCCN</name>
<evidence type="ECO:0000256" key="7">
    <source>
        <dbReference type="ARBA" id="ARBA00022741"/>
    </source>
</evidence>
<dbReference type="SUPFAM" id="SSF53748">
    <property type="entry name" value="Phosphoglycerate kinase"/>
    <property type="match status" value="1"/>
</dbReference>